<gene>
    <name evidence="6" type="ORF">H5P27_04725</name>
</gene>
<dbReference type="GO" id="GO:0003700">
    <property type="term" value="F:DNA-binding transcription factor activity"/>
    <property type="evidence" value="ECO:0007669"/>
    <property type="project" value="InterPro"/>
</dbReference>
<dbReference type="EMBL" id="JACHVC010000006">
    <property type="protein sequence ID" value="MBC2605344.1"/>
    <property type="molecule type" value="Genomic_DNA"/>
</dbReference>
<keyword evidence="4" id="KW-0804">Transcription</keyword>
<dbReference type="SMART" id="SM00422">
    <property type="entry name" value="HTH_MERR"/>
    <property type="match status" value="1"/>
</dbReference>
<name>A0A7X1E7J4_9BACT</name>
<proteinExistence type="predicted"/>
<accession>A0A7X1E7J4</accession>
<feature type="domain" description="HTH merR-type" evidence="5">
    <location>
        <begin position="10"/>
        <end position="76"/>
    </location>
</feature>
<keyword evidence="1" id="KW-0678">Repressor</keyword>
<evidence type="ECO:0000256" key="1">
    <source>
        <dbReference type="ARBA" id="ARBA00022491"/>
    </source>
</evidence>
<evidence type="ECO:0000259" key="5">
    <source>
        <dbReference type="PROSITE" id="PS50937"/>
    </source>
</evidence>
<dbReference type="Proteomes" id="UP000526501">
    <property type="component" value="Unassembled WGS sequence"/>
</dbReference>
<evidence type="ECO:0000256" key="3">
    <source>
        <dbReference type="ARBA" id="ARBA00023125"/>
    </source>
</evidence>
<dbReference type="InterPro" id="IPR047057">
    <property type="entry name" value="MerR_fam"/>
</dbReference>
<dbReference type="Pfam" id="PF13411">
    <property type="entry name" value="MerR_1"/>
    <property type="match status" value="1"/>
</dbReference>
<dbReference type="PANTHER" id="PTHR30204:SF69">
    <property type="entry name" value="MERR-FAMILY TRANSCRIPTIONAL REGULATOR"/>
    <property type="match status" value="1"/>
</dbReference>
<dbReference type="Gene3D" id="1.10.1660.10">
    <property type="match status" value="1"/>
</dbReference>
<evidence type="ECO:0000256" key="2">
    <source>
        <dbReference type="ARBA" id="ARBA00023015"/>
    </source>
</evidence>
<dbReference type="InterPro" id="IPR009061">
    <property type="entry name" value="DNA-bd_dom_put_sf"/>
</dbReference>
<keyword evidence="7" id="KW-1185">Reference proteome</keyword>
<organism evidence="6 7">
    <name type="scientific">Pelagicoccus albus</name>
    <dbReference type="NCBI Taxonomy" id="415222"/>
    <lineage>
        <taxon>Bacteria</taxon>
        <taxon>Pseudomonadati</taxon>
        <taxon>Verrucomicrobiota</taxon>
        <taxon>Opitutia</taxon>
        <taxon>Puniceicoccales</taxon>
        <taxon>Pelagicoccaceae</taxon>
        <taxon>Pelagicoccus</taxon>
    </lineage>
</organism>
<evidence type="ECO:0000256" key="4">
    <source>
        <dbReference type="ARBA" id="ARBA00023163"/>
    </source>
</evidence>
<reference evidence="6 7" key="1">
    <citation type="submission" date="2020-07" db="EMBL/GenBank/DDBJ databases">
        <authorList>
            <person name="Feng X."/>
        </authorList>
    </citation>
    <scope>NUCLEOTIDE SEQUENCE [LARGE SCALE GENOMIC DNA]</scope>
    <source>
        <strain evidence="6 7">JCM23202</strain>
    </source>
</reference>
<dbReference type="PROSITE" id="PS50937">
    <property type="entry name" value="HTH_MERR_2"/>
    <property type="match status" value="1"/>
</dbReference>
<dbReference type="PANTHER" id="PTHR30204">
    <property type="entry name" value="REDOX-CYCLING DRUG-SENSING TRANSCRIPTIONAL ACTIVATOR SOXR"/>
    <property type="match status" value="1"/>
</dbReference>
<keyword evidence="2" id="KW-0805">Transcription regulation</keyword>
<evidence type="ECO:0000313" key="7">
    <source>
        <dbReference type="Proteomes" id="UP000526501"/>
    </source>
</evidence>
<sequence>MIQETEANTGYKIGTAAKMAGISPNTIRTWMRRDYFTASIESESGERILSSNDLKRLIHLKSLIDLGDSIGRIAHLDEEALETRLSELKASAENAFSNEIPSLANLQAGFLAPTHSIRLNSAKPLFWSSKSFASMEDLSEHLRGEHQLSIILIDSQGRNPDEKTAILELAASFPQLTIVTIFDFMQRNQLKELAKAGVHLLRWPINSIMIERYLYSLTPTLLQPNKTEAKTEIPERLLSESQLMALSDSEPDLDCECPRHVSSLVSSLCAFEDYSSNCSFESEKDRELHDFLHAETAKARRIMELALIRLCREDGVEIPAP</sequence>
<evidence type="ECO:0000313" key="6">
    <source>
        <dbReference type="EMBL" id="MBC2605344.1"/>
    </source>
</evidence>
<dbReference type="RefSeq" id="WP_185659226.1">
    <property type="nucleotide sequence ID" value="NZ_CAWPOO010000006.1"/>
</dbReference>
<keyword evidence="3" id="KW-0238">DNA-binding</keyword>
<dbReference type="InterPro" id="IPR000551">
    <property type="entry name" value="MerR-type_HTH_dom"/>
</dbReference>
<dbReference type="SUPFAM" id="SSF46955">
    <property type="entry name" value="Putative DNA-binding domain"/>
    <property type="match status" value="1"/>
</dbReference>
<protein>
    <submittedName>
        <fullName evidence="6">MerR family transcriptional regulator</fullName>
    </submittedName>
</protein>
<dbReference type="GO" id="GO:0003677">
    <property type="term" value="F:DNA binding"/>
    <property type="evidence" value="ECO:0007669"/>
    <property type="project" value="UniProtKB-KW"/>
</dbReference>
<dbReference type="AlphaFoldDB" id="A0A7X1E7J4"/>
<comment type="caution">
    <text evidence="6">The sequence shown here is derived from an EMBL/GenBank/DDBJ whole genome shotgun (WGS) entry which is preliminary data.</text>
</comment>